<dbReference type="InParanoid" id="A2FI16"/>
<dbReference type="FunFam" id="2.30.30.140:FF:000178">
    <property type="entry name" value="Predicted protein"/>
    <property type="match status" value="1"/>
</dbReference>
<dbReference type="Proteomes" id="UP000001542">
    <property type="component" value="Unassembled WGS sequence"/>
</dbReference>
<dbReference type="PANTHER" id="PTHR21539:SF0">
    <property type="entry name" value="SAGA-ASSOCIATED FACTOR 29"/>
    <property type="match status" value="1"/>
</dbReference>
<dbReference type="RefSeq" id="XP_001308374.1">
    <property type="nucleotide sequence ID" value="XM_001308373.1"/>
</dbReference>
<comment type="subcellular location">
    <subcellularLocation>
        <location evidence="1">Nucleus</location>
    </subcellularLocation>
</comment>
<keyword evidence="2" id="KW-0805">Transcription regulation</keyword>
<evidence type="ECO:0000313" key="7">
    <source>
        <dbReference type="Proteomes" id="UP000001542"/>
    </source>
</evidence>
<evidence type="ECO:0000256" key="2">
    <source>
        <dbReference type="ARBA" id="ARBA00023015"/>
    </source>
</evidence>
<dbReference type="Pfam" id="PF07039">
    <property type="entry name" value="SGF29_Tudor"/>
    <property type="match status" value="1"/>
</dbReference>
<feature type="domain" description="SGF29 C-terminal" evidence="5">
    <location>
        <begin position="145"/>
        <end position="282"/>
    </location>
</feature>
<evidence type="ECO:0000256" key="3">
    <source>
        <dbReference type="ARBA" id="ARBA00023163"/>
    </source>
</evidence>
<keyword evidence="3" id="KW-0804">Transcription</keyword>
<evidence type="ECO:0000259" key="5">
    <source>
        <dbReference type="PROSITE" id="PS51518"/>
    </source>
</evidence>
<reference evidence="6" key="2">
    <citation type="journal article" date="2007" name="Science">
        <title>Draft genome sequence of the sexually transmitted pathogen Trichomonas vaginalis.</title>
        <authorList>
            <person name="Carlton J.M."/>
            <person name="Hirt R.P."/>
            <person name="Silva J.C."/>
            <person name="Delcher A.L."/>
            <person name="Schatz M."/>
            <person name="Zhao Q."/>
            <person name="Wortman J.R."/>
            <person name="Bidwell S.L."/>
            <person name="Alsmark U.C.M."/>
            <person name="Besteiro S."/>
            <person name="Sicheritz-Ponten T."/>
            <person name="Noel C.J."/>
            <person name="Dacks J.B."/>
            <person name="Foster P.G."/>
            <person name="Simillion C."/>
            <person name="Van de Peer Y."/>
            <person name="Miranda-Saavedra D."/>
            <person name="Barton G.J."/>
            <person name="Westrop G.D."/>
            <person name="Mueller S."/>
            <person name="Dessi D."/>
            <person name="Fiori P.L."/>
            <person name="Ren Q."/>
            <person name="Paulsen I."/>
            <person name="Zhang H."/>
            <person name="Bastida-Corcuera F.D."/>
            <person name="Simoes-Barbosa A."/>
            <person name="Brown M.T."/>
            <person name="Hayes R.D."/>
            <person name="Mukherjee M."/>
            <person name="Okumura C.Y."/>
            <person name="Schneider R."/>
            <person name="Smith A.J."/>
            <person name="Vanacova S."/>
            <person name="Villalvazo M."/>
            <person name="Haas B.J."/>
            <person name="Pertea M."/>
            <person name="Feldblyum T.V."/>
            <person name="Utterback T.R."/>
            <person name="Shu C.L."/>
            <person name="Osoegawa K."/>
            <person name="de Jong P.J."/>
            <person name="Hrdy I."/>
            <person name="Horvathova L."/>
            <person name="Zubacova Z."/>
            <person name="Dolezal P."/>
            <person name="Malik S.B."/>
            <person name="Logsdon J.M. Jr."/>
            <person name="Henze K."/>
            <person name="Gupta A."/>
            <person name="Wang C.C."/>
            <person name="Dunne R.L."/>
            <person name="Upcroft J.A."/>
            <person name="Upcroft P."/>
            <person name="White O."/>
            <person name="Salzberg S.L."/>
            <person name="Tang P."/>
            <person name="Chiu C.-H."/>
            <person name="Lee Y.-S."/>
            <person name="Embley T.M."/>
            <person name="Coombs G.H."/>
            <person name="Mottram J.C."/>
            <person name="Tachezy J."/>
            <person name="Fraser-Liggett C.M."/>
            <person name="Johnson P.J."/>
        </authorList>
    </citation>
    <scope>NUCLEOTIDE SEQUENCE [LARGE SCALE GENOMIC DNA]</scope>
    <source>
        <strain evidence="6">G3</strain>
    </source>
</reference>
<dbReference type="Gene3D" id="2.30.30.140">
    <property type="match status" value="2"/>
</dbReference>
<reference evidence="6" key="1">
    <citation type="submission" date="2006-10" db="EMBL/GenBank/DDBJ databases">
        <authorList>
            <person name="Amadeo P."/>
            <person name="Zhao Q."/>
            <person name="Wortman J."/>
            <person name="Fraser-Liggett C."/>
            <person name="Carlton J."/>
        </authorList>
    </citation>
    <scope>NUCLEOTIDE SEQUENCE</scope>
    <source>
        <strain evidence="6">G3</strain>
    </source>
</reference>
<dbReference type="AlphaFoldDB" id="A2FI16"/>
<dbReference type="InterPro" id="IPR010750">
    <property type="entry name" value="SGF29_tudor-like_dom"/>
</dbReference>
<keyword evidence="4" id="KW-0539">Nucleus</keyword>
<dbReference type="GO" id="GO:0005634">
    <property type="term" value="C:nucleus"/>
    <property type="evidence" value="ECO:0007669"/>
    <property type="project" value="UniProtKB-SubCell"/>
</dbReference>
<dbReference type="VEuPathDB" id="TrichDB:TVAG_243330"/>
<keyword evidence="7" id="KW-1185">Reference proteome</keyword>
<dbReference type="InterPro" id="IPR037802">
    <property type="entry name" value="SGF29"/>
</dbReference>
<accession>A2FI16</accession>
<proteinExistence type="predicted"/>
<dbReference type="InterPro" id="IPR047287">
    <property type="entry name" value="Tudor_SGF29_rpt2"/>
</dbReference>
<sequence>MEGADNFNPEVIEILRSVAKDGSEIEELVNELNKALDSMHSPHAQQQYSSINAKYSTVLAKLDKIIRQSQLALARQEGTVEIRPFSPIQQTIPNSPSQPAQLVEHEEPKLHIHKPRHMFELFTTREMKLCDMPYPSLCGAIPANPDERIPIDEFVAAKVNDDDEEYILFYVAGYEDDETYIIVDAHDENPKAVKKHRSELLPLPTTLPKQKSSRVEYPTGSHVLALWPLDNDEWTSAFYPATVVKVPSKTGSCYTLRFEGDTDNDFKDVRENFVIRDPQGNK</sequence>
<dbReference type="EMBL" id="DS113805">
    <property type="protein sequence ID" value="EAX95444.1"/>
    <property type="molecule type" value="Genomic_DNA"/>
</dbReference>
<dbReference type="VEuPathDB" id="TrichDB:TVAGG3_0076210"/>
<evidence type="ECO:0000256" key="4">
    <source>
        <dbReference type="ARBA" id="ARBA00023242"/>
    </source>
</evidence>
<dbReference type="PANTHER" id="PTHR21539">
    <property type="entry name" value="SAGA-ASSOCIATED FACTOR 29"/>
    <property type="match status" value="1"/>
</dbReference>
<dbReference type="GO" id="GO:0000124">
    <property type="term" value="C:SAGA complex"/>
    <property type="evidence" value="ECO:0000318"/>
    <property type="project" value="GO_Central"/>
</dbReference>
<dbReference type="CDD" id="cd20394">
    <property type="entry name" value="Tudor_SGF29_rpt2"/>
    <property type="match status" value="1"/>
</dbReference>
<dbReference type="PROSITE" id="PS51518">
    <property type="entry name" value="SGF29_C"/>
    <property type="match status" value="1"/>
</dbReference>
<evidence type="ECO:0000313" key="6">
    <source>
        <dbReference type="EMBL" id="EAX95444.1"/>
    </source>
</evidence>
<organism evidence="6 7">
    <name type="scientific">Trichomonas vaginalis (strain ATCC PRA-98 / G3)</name>
    <dbReference type="NCBI Taxonomy" id="412133"/>
    <lineage>
        <taxon>Eukaryota</taxon>
        <taxon>Metamonada</taxon>
        <taxon>Parabasalia</taxon>
        <taxon>Trichomonadida</taxon>
        <taxon>Trichomonadidae</taxon>
        <taxon>Trichomonas</taxon>
    </lineage>
</organism>
<gene>
    <name evidence="6" type="ORF">TVAG_243330</name>
</gene>
<dbReference type="OrthoDB" id="10265994at2759"/>
<name>A2FI16_TRIV3</name>
<evidence type="ECO:0000256" key="1">
    <source>
        <dbReference type="ARBA" id="ARBA00004123"/>
    </source>
</evidence>
<dbReference type="SMR" id="A2FI16"/>
<protein>
    <recommendedName>
        <fullName evidence="5">SGF29 C-terminal domain-containing protein</fullName>
    </recommendedName>
</protein>
<dbReference type="STRING" id="5722.A2FI16"/>
<dbReference type="KEGG" id="tva:4753216"/>